<organism evidence="1">
    <name type="scientific">marine metagenome</name>
    <dbReference type="NCBI Taxonomy" id="408172"/>
    <lineage>
        <taxon>unclassified sequences</taxon>
        <taxon>metagenomes</taxon>
        <taxon>ecological metagenomes</taxon>
    </lineage>
</organism>
<accession>A0A382ANF4</accession>
<dbReference type="EMBL" id="UINC01026002">
    <property type="protein sequence ID" value="SVB02662.1"/>
    <property type="molecule type" value="Genomic_DNA"/>
</dbReference>
<gene>
    <name evidence="1" type="ORF">METZ01_LOCUS155516</name>
</gene>
<evidence type="ECO:0000313" key="1">
    <source>
        <dbReference type="EMBL" id="SVB02662.1"/>
    </source>
</evidence>
<proteinExistence type="predicted"/>
<reference evidence="1" key="1">
    <citation type="submission" date="2018-05" db="EMBL/GenBank/DDBJ databases">
        <authorList>
            <person name="Lanie J.A."/>
            <person name="Ng W.-L."/>
            <person name="Kazmierczak K.M."/>
            <person name="Andrzejewski T.M."/>
            <person name="Davidsen T.M."/>
            <person name="Wayne K.J."/>
            <person name="Tettelin H."/>
            <person name="Glass J.I."/>
            <person name="Rusch D."/>
            <person name="Podicherti R."/>
            <person name="Tsui H.-C.T."/>
            <person name="Winkler M.E."/>
        </authorList>
    </citation>
    <scope>NUCLEOTIDE SEQUENCE</scope>
</reference>
<sequence>MKLNEEITNEQFEWTLIFWGMVQEGCKVDEALGYILVSKCPTEIYSWLVKEVKSRRNVTP</sequence>
<dbReference type="AlphaFoldDB" id="A0A382ANF4"/>
<protein>
    <submittedName>
        <fullName evidence="1">Uncharacterized protein</fullName>
    </submittedName>
</protein>
<name>A0A382ANF4_9ZZZZ</name>